<dbReference type="eggNOG" id="ENOG502RS0W">
    <property type="taxonomic scope" value="Eukaryota"/>
</dbReference>
<proteinExistence type="predicted"/>
<dbReference type="PANTHER" id="PTHR40787">
    <property type="entry name" value="SECRETED PROTEIN"/>
    <property type="match status" value="1"/>
</dbReference>
<dbReference type="InParanoid" id="A7TMC1"/>
<dbReference type="OrthoDB" id="342024at2759"/>
<dbReference type="GO" id="GO:0006890">
    <property type="term" value="P:retrograde vesicle-mediated transport, Golgi to endoplasmic reticulum"/>
    <property type="evidence" value="ECO:0007669"/>
    <property type="project" value="EnsemblFungi"/>
</dbReference>
<dbReference type="AlphaFoldDB" id="A7TMC1"/>
<dbReference type="Proteomes" id="UP000000267">
    <property type="component" value="Unassembled WGS sequence"/>
</dbReference>
<dbReference type="HOGENOM" id="CLU_389403_0_0_1"/>
<sequence>MDDKLYLLCTIFAARADITNSSLLYDQANGNFTQECFDALCILWPELMDPNGLSFVFQQGPSDDQVQLSDPNDLMMNLLEVDNKLIPIIELEHDIVHERSEKVKDFVSKRILQLEQDSLITFDNILSNWLRRRILVCDEFNPNNVLFNEPLWETHSKDDIKFAQWISGIIKPLSYLNLRSGSKTLKIKDFENFKPVDIINLILGNINDDEYNLSIDASIIIQELIPYLKYSKAYDIFLDIVFNPSVFRFDTAVNYYNFRQLYSLLSNEIPIEFKEKLEELSLKIIYDNSANMLNVTSSSELEQLLTQFSPGTKVKSTSLTANNLKWFAHYMNLCFQGYSLSDINAICQSSEQEQLAHFASMVKGKICNSQSQQTIDVISNLISESKIKEKQIFTNLTIDKQISIFVEILLELGEFDLLQNFVTLNNSKLEENVLEKYFWNFFNNATNGLKSRPEIKKAEKTLQLMDVQNSTVYKHLHTLLKVADTLSRYSINLGKGIPFKPCNIFEFKYNPSKLISILLELNRDLYKDVANSMNLIDQLVEAMQISREHLDRESEYNKILVIHIDHALVNMDFTFAFQKSKELLRRDSVSTYWATVFQVCKFINPNWIDSEVPTEYLILQLELLGDLLSVCPADGLDIVVSQWSGAELELSTRNLIDDKYSIENMGSGNEFSQAINLLNDVSNSFTNFLSAVNNN</sequence>
<dbReference type="GO" id="GO:0015031">
    <property type="term" value="P:protein transport"/>
    <property type="evidence" value="ECO:0007669"/>
    <property type="project" value="UniProtKB-KW"/>
</dbReference>
<name>A7TMC1_VANPO</name>
<keyword evidence="2" id="KW-0813">Transport</keyword>
<dbReference type="EMBL" id="DS480421">
    <property type="protein sequence ID" value="EDO16615.1"/>
    <property type="molecule type" value="Genomic_DNA"/>
</dbReference>
<comment type="subcellular location">
    <subcellularLocation>
        <location evidence="1">Endoplasmic reticulum</location>
    </subcellularLocation>
</comment>
<organism evidence="7">
    <name type="scientific">Vanderwaltozyma polyspora (strain ATCC 22028 / DSM 70294 / BCRC 21397 / CBS 2163 / NBRC 10782 / NRRL Y-8283 / UCD 57-17)</name>
    <name type="common">Kluyveromyces polysporus</name>
    <dbReference type="NCBI Taxonomy" id="436907"/>
    <lineage>
        <taxon>Eukaryota</taxon>
        <taxon>Fungi</taxon>
        <taxon>Dikarya</taxon>
        <taxon>Ascomycota</taxon>
        <taxon>Saccharomycotina</taxon>
        <taxon>Saccharomycetes</taxon>
        <taxon>Saccharomycetales</taxon>
        <taxon>Saccharomycetaceae</taxon>
        <taxon>Vanderwaltozyma</taxon>
    </lineage>
</organism>
<dbReference type="PANTHER" id="PTHR40787:SF3">
    <property type="entry name" value="PROTEIN TRANSPORT PROTEIN SEC39"/>
    <property type="match status" value="1"/>
</dbReference>
<dbReference type="GO" id="GO:0005789">
    <property type="term" value="C:endoplasmic reticulum membrane"/>
    <property type="evidence" value="ECO:0007669"/>
    <property type="project" value="EnsemblFungi"/>
</dbReference>
<dbReference type="FunCoup" id="A7TMC1">
    <property type="interactions" value="53"/>
</dbReference>
<dbReference type="GeneID" id="5544778"/>
<dbReference type="OMA" id="KFVDPNW"/>
<dbReference type="GO" id="GO:0005635">
    <property type="term" value="C:nuclear envelope"/>
    <property type="evidence" value="ECO:0007669"/>
    <property type="project" value="EnsemblFungi"/>
</dbReference>
<evidence type="ECO:0000256" key="2">
    <source>
        <dbReference type="ARBA" id="ARBA00022448"/>
    </source>
</evidence>
<dbReference type="GO" id="GO:0032581">
    <property type="term" value="P:ER-dependent peroxisome organization"/>
    <property type="evidence" value="ECO:0007669"/>
    <property type="project" value="EnsemblFungi"/>
</dbReference>
<keyword evidence="4" id="KW-0653">Protein transport</keyword>
<evidence type="ECO:0000313" key="6">
    <source>
        <dbReference type="EMBL" id="EDO16615.1"/>
    </source>
</evidence>
<keyword evidence="3" id="KW-0256">Endoplasmic reticulum</keyword>
<dbReference type="GO" id="GO:0070939">
    <property type="term" value="C:Dsl1/NZR complex"/>
    <property type="evidence" value="ECO:0007669"/>
    <property type="project" value="EnsemblFungi"/>
</dbReference>
<dbReference type="PhylomeDB" id="A7TMC1"/>
<evidence type="ECO:0000259" key="5">
    <source>
        <dbReference type="Pfam" id="PF08314"/>
    </source>
</evidence>
<dbReference type="RefSeq" id="XP_001644473.1">
    <property type="nucleotide sequence ID" value="XM_001644423.1"/>
</dbReference>
<dbReference type="InterPro" id="IPR013244">
    <property type="entry name" value="Sec39_domain"/>
</dbReference>
<gene>
    <name evidence="6" type="ORF">Kpol_520p38</name>
</gene>
<accession>A7TMC1</accession>
<dbReference type="KEGG" id="vpo:Kpol_520p38"/>
<protein>
    <recommendedName>
        <fullName evidence="5">Sec39 domain-containing protein</fullName>
    </recommendedName>
</protein>
<evidence type="ECO:0000256" key="4">
    <source>
        <dbReference type="ARBA" id="ARBA00022927"/>
    </source>
</evidence>
<evidence type="ECO:0000313" key="7">
    <source>
        <dbReference type="Proteomes" id="UP000000267"/>
    </source>
</evidence>
<feature type="domain" description="Sec39" evidence="5">
    <location>
        <begin position="6"/>
        <end position="664"/>
    </location>
</feature>
<reference evidence="6 7" key="1">
    <citation type="journal article" date="2007" name="Proc. Natl. Acad. Sci. U.S.A.">
        <title>Independent sorting-out of thousands of duplicated gene pairs in two yeast species descended from a whole-genome duplication.</title>
        <authorList>
            <person name="Scannell D.R."/>
            <person name="Frank A.C."/>
            <person name="Conant G.C."/>
            <person name="Byrne K.P."/>
            <person name="Woolfit M."/>
            <person name="Wolfe K.H."/>
        </authorList>
    </citation>
    <scope>NUCLEOTIDE SEQUENCE [LARGE SCALE GENOMIC DNA]</scope>
    <source>
        <strain evidence="7">ATCC 22028 / DSM 70294 / BCRC 21397 / CBS 2163 / NBRC 10782 / NRRL Y-8283 / UCD 57-17</strain>
    </source>
</reference>
<evidence type="ECO:0000256" key="1">
    <source>
        <dbReference type="ARBA" id="ARBA00004240"/>
    </source>
</evidence>
<evidence type="ECO:0000256" key="3">
    <source>
        <dbReference type="ARBA" id="ARBA00022824"/>
    </source>
</evidence>
<keyword evidence="7" id="KW-1185">Reference proteome</keyword>
<dbReference type="Pfam" id="PF08314">
    <property type="entry name" value="Sec39"/>
    <property type="match status" value="1"/>
</dbReference>